<dbReference type="Proteomes" id="UP001177023">
    <property type="component" value="Unassembled WGS sequence"/>
</dbReference>
<name>A0AA36C9X5_9BILA</name>
<feature type="region of interest" description="Disordered" evidence="1">
    <location>
        <begin position="27"/>
        <end position="54"/>
    </location>
</feature>
<keyword evidence="4" id="KW-1185">Reference proteome</keyword>
<feature type="chain" id="PRO_5041306707" evidence="2">
    <location>
        <begin position="19"/>
        <end position="108"/>
    </location>
</feature>
<accession>A0AA36C9X5</accession>
<protein>
    <submittedName>
        <fullName evidence="3">Uncharacterized protein</fullName>
    </submittedName>
</protein>
<proteinExistence type="predicted"/>
<dbReference type="AlphaFoldDB" id="A0AA36C9X5"/>
<comment type="caution">
    <text evidence="3">The sequence shown here is derived from an EMBL/GenBank/DDBJ whole genome shotgun (WGS) entry which is preliminary data.</text>
</comment>
<feature type="non-terminal residue" evidence="3">
    <location>
        <position position="1"/>
    </location>
</feature>
<feature type="signal peptide" evidence="2">
    <location>
        <begin position="1"/>
        <end position="18"/>
    </location>
</feature>
<organism evidence="3 4">
    <name type="scientific">Mesorhabditis spiculigera</name>
    <dbReference type="NCBI Taxonomy" id="96644"/>
    <lineage>
        <taxon>Eukaryota</taxon>
        <taxon>Metazoa</taxon>
        <taxon>Ecdysozoa</taxon>
        <taxon>Nematoda</taxon>
        <taxon>Chromadorea</taxon>
        <taxon>Rhabditida</taxon>
        <taxon>Rhabditina</taxon>
        <taxon>Rhabditomorpha</taxon>
        <taxon>Rhabditoidea</taxon>
        <taxon>Rhabditidae</taxon>
        <taxon>Mesorhabditinae</taxon>
        <taxon>Mesorhabditis</taxon>
    </lineage>
</organism>
<keyword evidence="2" id="KW-0732">Signal</keyword>
<sequence length="108" mass="12487">MNQRTLLLFAAIFSLVMARSKFEISEPEAPAEIPEESEEYYEVDDDAEELDTEPLADESPIRQLLFYRERNLGKLPLPRRVFPVLRNGPDKPAKQLDLSNDVLFPSFF</sequence>
<feature type="compositionally biased region" description="Acidic residues" evidence="1">
    <location>
        <begin position="33"/>
        <end position="54"/>
    </location>
</feature>
<evidence type="ECO:0000256" key="1">
    <source>
        <dbReference type="SAM" id="MobiDB-lite"/>
    </source>
</evidence>
<evidence type="ECO:0000256" key="2">
    <source>
        <dbReference type="SAM" id="SignalP"/>
    </source>
</evidence>
<gene>
    <name evidence="3" type="ORF">MSPICULIGERA_LOCUS2984</name>
</gene>
<evidence type="ECO:0000313" key="3">
    <source>
        <dbReference type="EMBL" id="CAJ0564302.1"/>
    </source>
</evidence>
<reference evidence="3" key="1">
    <citation type="submission" date="2023-06" db="EMBL/GenBank/DDBJ databases">
        <authorList>
            <person name="Delattre M."/>
        </authorList>
    </citation>
    <scope>NUCLEOTIDE SEQUENCE</scope>
    <source>
        <strain evidence="3">AF72</strain>
    </source>
</reference>
<dbReference type="EMBL" id="CATQJA010000856">
    <property type="protein sequence ID" value="CAJ0564302.1"/>
    <property type="molecule type" value="Genomic_DNA"/>
</dbReference>
<evidence type="ECO:0000313" key="4">
    <source>
        <dbReference type="Proteomes" id="UP001177023"/>
    </source>
</evidence>